<comment type="caution">
    <text evidence="1">The sequence shown here is derived from an EMBL/GenBank/DDBJ whole genome shotgun (WGS) entry which is preliminary data.</text>
</comment>
<gene>
    <name evidence="2" type="ORF">HINF_LOCUS20229</name>
    <name evidence="1" type="ORF">HINF_LOCUS63435</name>
</gene>
<keyword evidence="3" id="KW-1185">Reference proteome</keyword>
<dbReference type="AlphaFoldDB" id="A0AA86UXF7"/>
<sequence length="120" mass="14009">MNKINDAGIYNNYIIDLPSINNSNLIQEGCERFGMDYDEFVTQNIPTSTEIFFAQIQKAIIKTKEQDENSLQFKQQFVTKAQIFQSQINVLLNKAMNSHIQFTHRIALMFQKLSQNQEQE</sequence>
<reference evidence="1" key="1">
    <citation type="submission" date="2023-06" db="EMBL/GenBank/DDBJ databases">
        <authorList>
            <person name="Kurt Z."/>
        </authorList>
    </citation>
    <scope>NUCLEOTIDE SEQUENCE</scope>
</reference>
<dbReference type="Proteomes" id="UP001642409">
    <property type="component" value="Unassembled WGS sequence"/>
</dbReference>
<reference evidence="2 3" key="2">
    <citation type="submission" date="2024-07" db="EMBL/GenBank/DDBJ databases">
        <authorList>
            <person name="Akdeniz Z."/>
        </authorList>
    </citation>
    <scope>NUCLEOTIDE SEQUENCE [LARGE SCALE GENOMIC DNA]</scope>
</reference>
<protein>
    <submittedName>
        <fullName evidence="2">Hypothetical_protein</fullName>
    </submittedName>
</protein>
<organism evidence="1">
    <name type="scientific">Hexamita inflata</name>
    <dbReference type="NCBI Taxonomy" id="28002"/>
    <lineage>
        <taxon>Eukaryota</taxon>
        <taxon>Metamonada</taxon>
        <taxon>Diplomonadida</taxon>
        <taxon>Hexamitidae</taxon>
        <taxon>Hexamitinae</taxon>
        <taxon>Hexamita</taxon>
    </lineage>
</organism>
<dbReference type="EMBL" id="CAXDID020000054">
    <property type="protein sequence ID" value="CAL6006588.1"/>
    <property type="molecule type" value="Genomic_DNA"/>
</dbReference>
<dbReference type="EMBL" id="CATOUU010001170">
    <property type="protein sequence ID" value="CAI9975790.1"/>
    <property type="molecule type" value="Genomic_DNA"/>
</dbReference>
<evidence type="ECO:0000313" key="1">
    <source>
        <dbReference type="EMBL" id="CAI9975790.1"/>
    </source>
</evidence>
<evidence type="ECO:0000313" key="3">
    <source>
        <dbReference type="Proteomes" id="UP001642409"/>
    </source>
</evidence>
<proteinExistence type="predicted"/>
<accession>A0AA86UXF7</accession>
<name>A0AA86UXF7_9EUKA</name>
<evidence type="ECO:0000313" key="2">
    <source>
        <dbReference type="EMBL" id="CAL6006588.1"/>
    </source>
</evidence>